<proteinExistence type="predicted"/>
<feature type="region of interest" description="Disordered" evidence="1">
    <location>
        <begin position="1"/>
        <end position="78"/>
    </location>
</feature>
<evidence type="ECO:0000313" key="2">
    <source>
        <dbReference type="EMBL" id="MQU43672.1"/>
    </source>
</evidence>
<evidence type="ECO:0000256" key="1">
    <source>
        <dbReference type="SAM" id="MobiDB-lite"/>
    </source>
</evidence>
<feature type="compositionally biased region" description="Basic and acidic residues" evidence="1">
    <location>
        <begin position="11"/>
        <end position="25"/>
    </location>
</feature>
<organism evidence="2 3">
    <name type="scientific">Pseudomonas helleri</name>
    <dbReference type="NCBI Taxonomy" id="1608996"/>
    <lineage>
        <taxon>Bacteria</taxon>
        <taxon>Pseudomonadati</taxon>
        <taxon>Pseudomonadota</taxon>
        <taxon>Gammaproteobacteria</taxon>
        <taxon>Pseudomonadales</taxon>
        <taxon>Pseudomonadaceae</taxon>
        <taxon>Pseudomonas</taxon>
    </lineage>
</organism>
<protein>
    <submittedName>
        <fullName evidence="2">Uncharacterized protein</fullName>
    </submittedName>
</protein>
<name>A0A6A7ZD47_9PSED</name>
<dbReference type="EMBL" id="WIVV01000063">
    <property type="protein sequence ID" value="MQU43672.1"/>
    <property type="molecule type" value="Genomic_DNA"/>
</dbReference>
<dbReference type="Proteomes" id="UP000466863">
    <property type="component" value="Unassembled WGS sequence"/>
</dbReference>
<gene>
    <name evidence="2" type="ORF">GHO28_14350</name>
</gene>
<reference evidence="2 3" key="1">
    <citation type="submission" date="2019-10" db="EMBL/GenBank/DDBJ databases">
        <title>Evaluation of single-gene subtyping targets for Pseudomonas.</title>
        <authorList>
            <person name="Reichler S.J."/>
            <person name="Orsi R.H."/>
            <person name="Wiedmann M."/>
            <person name="Martin N.H."/>
            <person name="Murphy S.I."/>
        </authorList>
    </citation>
    <scope>NUCLEOTIDE SEQUENCE [LARGE SCALE GENOMIC DNA]</scope>
    <source>
        <strain evidence="2 3">FSL R10-1876</strain>
    </source>
</reference>
<comment type="caution">
    <text evidence="2">The sequence shown here is derived from an EMBL/GenBank/DDBJ whole genome shotgun (WGS) entry which is preliminary data.</text>
</comment>
<dbReference type="AlphaFoldDB" id="A0A6A7ZD47"/>
<sequence>MAKPNYNFAKRQRDLAKEQKKEEKLARKKAAAEGTPVENDQDVDAEHDVAQEDADATQTPAPPRITPHPRMHNASPKAGVGVGRALICRSELASRSFKDQKIARQARSYTGF</sequence>
<evidence type="ECO:0000313" key="3">
    <source>
        <dbReference type="Proteomes" id="UP000466863"/>
    </source>
</evidence>
<accession>A0A6A7ZD47</accession>